<dbReference type="STRING" id="1862672.BO225_00970"/>
<dbReference type="Proteomes" id="UP000186705">
    <property type="component" value="Unassembled WGS sequence"/>
</dbReference>
<sequence>MMKYTKLVDLDPQESLVLVNETIKKRKTISFPKEQLDVFDALRLGKDLNTIEEESLSSLKNLQKKIDRLLIQTENSHLLKFEEYEVLKNQQEIGWRIELLYPNELSLKEFKKYHTLSEKEEEMLLDQIVLLCKKP</sequence>
<comment type="caution">
    <text evidence="1">The sequence shown here is derived from an EMBL/GenBank/DDBJ whole genome shotgun (WGS) entry which is preliminary data.</text>
</comment>
<evidence type="ECO:0000313" key="1">
    <source>
        <dbReference type="EMBL" id="OLU47823.1"/>
    </source>
</evidence>
<name>A0A1U7NQB2_9FIRM</name>
<dbReference type="GeneID" id="78274524"/>
<organism evidence="1 2">
    <name type="scientific">Dubosiella newyorkensis</name>
    <dbReference type="NCBI Taxonomy" id="1862672"/>
    <lineage>
        <taxon>Bacteria</taxon>
        <taxon>Bacillati</taxon>
        <taxon>Bacillota</taxon>
        <taxon>Erysipelotrichia</taxon>
        <taxon>Erysipelotrichales</taxon>
        <taxon>Erysipelotrichaceae</taxon>
        <taxon>Dubosiella</taxon>
    </lineage>
</organism>
<dbReference type="RefSeq" id="WP_076340429.1">
    <property type="nucleotide sequence ID" value="NZ_CAPQIB010000018.1"/>
</dbReference>
<protein>
    <submittedName>
        <fullName evidence="1">Uncharacterized protein</fullName>
    </submittedName>
</protein>
<reference evidence="1 2" key="1">
    <citation type="submission" date="2016-11" db="EMBL/GenBank/DDBJ databases">
        <title>Description of two novel members of the family Erysipelotrichaceae: Ileibacterium lipovorans gen. nov., sp. nov. and Dubosiella newyorkensis, gen. nov., sp. nov.</title>
        <authorList>
            <person name="Cox L.M."/>
            <person name="Sohn J."/>
            <person name="Tyrrell K.L."/>
            <person name="Citron D.M."/>
            <person name="Lawson P.A."/>
            <person name="Patel N.B."/>
            <person name="Iizumi T."/>
            <person name="Perez-Perez G.I."/>
            <person name="Goldstein E.J."/>
            <person name="Blaser M.J."/>
        </authorList>
    </citation>
    <scope>NUCLEOTIDE SEQUENCE [LARGE SCALE GENOMIC DNA]</scope>
    <source>
        <strain evidence="1 2">NYU-BL-A4</strain>
    </source>
</reference>
<dbReference type="OrthoDB" id="1766482at2"/>
<dbReference type="AlphaFoldDB" id="A0A1U7NQB2"/>
<gene>
    <name evidence="1" type="ORF">BO225_00970</name>
</gene>
<proteinExistence type="predicted"/>
<evidence type="ECO:0000313" key="2">
    <source>
        <dbReference type="Proteomes" id="UP000186705"/>
    </source>
</evidence>
<accession>A0A1U7NQB2</accession>
<dbReference type="EMBL" id="MPKA01000034">
    <property type="protein sequence ID" value="OLU47823.1"/>
    <property type="molecule type" value="Genomic_DNA"/>
</dbReference>
<keyword evidence="2" id="KW-1185">Reference proteome</keyword>